<dbReference type="EMBL" id="BNBO01000029">
    <property type="protein sequence ID" value="GHH76568.1"/>
    <property type="molecule type" value="Genomic_DNA"/>
</dbReference>
<reference evidence="1" key="1">
    <citation type="journal article" date="2014" name="Int. J. Syst. Evol. Microbiol.">
        <title>Complete genome sequence of Corynebacterium casei LMG S-19264T (=DSM 44701T), isolated from a smear-ripened cheese.</title>
        <authorList>
            <consortium name="US DOE Joint Genome Institute (JGI-PGF)"/>
            <person name="Walter F."/>
            <person name="Albersmeier A."/>
            <person name="Kalinowski J."/>
            <person name="Ruckert C."/>
        </authorList>
    </citation>
    <scope>NUCLEOTIDE SEQUENCE</scope>
    <source>
        <strain evidence="1">JCM 4646</strain>
    </source>
</reference>
<accession>A0A919G1S3</accession>
<comment type="caution">
    <text evidence="1">The sequence shown here is derived from an EMBL/GenBank/DDBJ whole genome shotgun (WGS) entry which is preliminary data.</text>
</comment>
<keyword evidence="2" id="KW-1185">Reference proteome</keyword>
<sequence>MTALLRPPAASPARPGTGYLNLKGRCRAAGWYPEPVGGLRSRQDERMNGNEADLRALLRELDDPQWLERPQHYDRGGIAARFGDLVARLEGEFSAPCTAEQDTQDSSEFGRVTVPGDATVCGTRIVVCVSKFGSLALVCADNPGAFLGTDEARAEGELDDADLAKVDGVLAELGYAVVPEELLESDYDGPGRLPSHVQWPTWWHRFFGIF</sequence>
<dbReference type="Proteomes" id="UP000617734">
    <property type="component" value="Unassembled WGS sequence"/>
</dbReference>
<gene>
    <name evidence="1" type="ORF">GCM10018781_48060</name>
</gene>
<proteinExistence type="predicted"/>
<protein>
    <submittedName>
        <fullName evidence="1">Uncharacterized protein</fullName>
    </submittedName>
</protein>
<evidence type="ECO:0000313" key="2">
    <source>
        <dbReference type="Proteomes" id="UP000617734"/>
    </source>
</evidence>
<organism evidence="1 2">
    <name type="scientific">Kitasatospora indigofera</name>
    <dbReference type="NCBI Taxonomy" id="67307"/>
    <lineage>
        <taxon>Bacteria</taxon>
        <taxon>Bacillati</taxon>
        <taxon>Actinomycetota</taxon>
        <taxon>Actinomycetes</taxon>
        <taxon>Kitasatosporales</taxon>
        <taxon>Streptomycetaceae</taxon>
        <taxon>Kitasatospora</taxon>
    </lineage>
</organism>
<evidence type="ECO:0000313" key="1">
    <source>
        <dbReference type="EMBL" id="GHH76568.1"/>
    </source>
</evidence>
<reference evidence="1" key="2">
    <citation type="submission" date="2020-09" db="EMBL/GenBank/DDBJ databases">
        <authorList>
            <person name="Sun Q."/>
            <person name="Ohkuma M."/>
        </authorList>
    </citation>
    <scope>NUCLEOTIDE SEQUENCE</scope>
    <source>
        <strain evidence="1">JCM 4646</strain>
    </source>
</reference>
<name>A0A919G1S3_9ACTN</name>
<dbReference type="AlphaFoldDB" id="A0A919G1S3"/>